<dbReference type="RefSeq" id="XP_009224250.1">
    <property type="nucleotide sequence ID" value="XM_009225986.1"/>
</dbReference>
<feature type="compositionally biased region" description="Low complexity" evidence="3">
    <location>
        <begin position="464"/>
        <end position="476"/>
    </location>
</feature>
<name>J3P3R2_GAET3</name>
<dbReference type="InterPro" id="IPR050863">
    <property type="entry name" value="CenT-Element_Derived"/>
</dbReference>
<dbReference type="Pfam" id="PF03221">
    <property type="entry name" value="HTH_Tnp_Tc5"/>
    <property type="match status" value="1"/>
</dbReference>
<dbReference type="GeneID" id="20348607"/>
<protein>
    <recommendedName>
        <fullName evidence="4">HTH CENPB-type domain-containing protein</fullName>
    </recommendedName>
</protein>
<feature type="compositionally biased region" description="Low complexity" evidence="3">
    <location>
        <begin position="483"/>
        <end position="497"/>
    </location>
</feature>
<keyword evidence="2" id="KW-0539">Nucleus</keyword>
<dbReference type="eggNOG" id="ENOG502S9FS">
    <property type="taxonomic scope" value="Eukaryota"/>
</dbReference>
<feature type="region of interest" description="Disordered" evidence="3">
    <location>
        <begin position="457"/>
        <end position="502"/>
    </location>
</feature>
<dbReference type="AlphaFoldDB" id="J3P3R2"/>
<reference evidence="5" key="2">
    <citation type="submission" date="2010-07" db="EMBL/GenBank/DDBJ databases">
        <authorList>
            <consortium name="The Broad Institute Genome Sequencing Platform"/>
            <consortium name="Broad Institute Genome Sequencing Center for Infectious Disease"/>
            <person name="Ma L.-J."/>
            <person name="Dead R."/>
            <person name="Young S."/>
            <person name="Zeng Q."/>
            <person name="Koehrsen M."/>
            <person name="Alvarado L."/>
            <person name="Berlin A."/>
            <person name="Chapman S.B."/>
            <person name="Chen Z."/>
            <person name="Freedman E."/>
            <person name="Gellesch M."/>
            <person name="Goldberg J."/>
            <person name="Griggs A."/>
            <person name="Gujja S."/>
            <person name="Heilman E.R."/>
            <person name="Heiman D."/>
            <person name="Hepburn T."/>
            <person name="Howarth C."/>
            <person name="Jen D."/>
            <person name="Larson L."/>
            <person name="Mehta T."/>
            <person name="Neiman D."/>
            <person name="Pearson M."/>
            <person name="Roberts A."/>
            <person name="Saif S."/>
            <person name="Shea T."/>
            <person name="Shenoy N."/>
            <person name="Sisk P."/>
            <person name="Stolte C."/>
            <person name="Sykes S."/>
            <person name="Walk T."/>
            <person name="White J."/>
            <person name="Yandava C."/>
            <person name="Haas B."/>
            <person name="Nusbaum C."/>
            <person name="Birren B."/>
        </authorList>
    </citation>
    <scope>NUCLEOTIDE SEQUENCE</scope>
    <source>
        <strain evidence="5">R3-111a-1</strain>
    </source>
</reference>
<dbReference type="OrthoDB" id="9909311at2759"/>
<feature type="domain" description="HTH CENPB-type" evidence="4">
    <location>
        <begin position="220"/>
        <end position="296"/>
    </location>
</feature>
<feature type="compositionally biased region" description="Polar residues" evidence="3">
    <location>
        <begin position="356"/>
        <end position="376"/>
    </location>
</feature>
<sequence length="587" mass="62876">MHHQVIGTTGMSPEGHMSPDHNGFGGASSSGAGQHWVDMSSYTQPSPMPDYSHHSYAFGLGSMPHTLPSESIANRMPPPPLPPPPRPVQHQHQHQHPHQNQGHPHLHPLIMPSNPTWPSQLTNPGGMAQPTSYSAPPVTMPPPLGVQLKTSKMPTSHTPTTPRKTLNNEIRREMCKFAEENPLLKQTEIGSRFGVERSTVSKVLRNKDKYLNPDDRAESPIKRTFKGKSADVEKALINWFRNTVSRGAPVTDQDIRNQARFFSQTVAGSSDGLLKQLSTSAGLKMFKQKNGISSGPKLLRRASETNIPHSAAAAGLGLGGMASMSPASPHPAAQPSPISANPGKSDDEEGGGSSLMDFTSDSADMRPTTFTFSPDPNSGGGFLTDPARGEMPGSSNFQRPRSQTFPTLDIELMNQSSQAEDPLSPKYNAVSTGPSSALESPMNEILAQPFAIDTTVTSPHLRRSSSNSSLAQRASSTPIGNGTAPTPTNGSSPSSPTQEDARRAADTLLSFIQQNAGALIDHNDYNYVLRLTEKLRLHQSQMAKSGTPQGMMGGLSRIPEGEMEMASAPPVSMSMGTVKMEPTTMAT</sequence>
<accession>J3P3R2</accession>
<reference evidence="6" key="4">
    <citation type="journal article" date="2015" name="G3 (Bethesda)">
        <title>Genome sequences of three phytopathogenic species of the Magnaporthaceae family of fungi.</title>
        <authorList>
            <person name="Okagaki L.H."/>
            <person name="Nunes C.C."/>
            <person name="Sailsbery J."/>
            <person name="Clay B."/>
            <person name="Brown D."/>
            <person name="John T."/>
            <person name="Oh Y."/>
            <person name="Young N."/>
            <person name="Fitzgerald M."/>
            <person name="Haas B.J."/>
            <person name="Zeng Q."/>
            <person name="Young S."/>
            <person name="Adiconis X."/>
            <person name="Fan L."/>
            <person name="Levin J.Z."/>
            <person name="Mitchell T.K."/>
            <person name="Okubara P.A."/>
            <person name="Farman M.L."/>
            <person name="Kohn L.M."/>
            <person name="Birren B."/>
            <person name="Ma L.-J."/>
            <person name="Dean R.A."/>
        </authorList>
    </citation>
    <scope>NUCLEOTIDE SEQUENCE</scope>
    <source>
        <strain evidence="6">R3-111a-1</strain>
    </source>
</reference>
<dbReference type="PANTHER" id="PTHR19303:SF70">
    <property type="entry name" value="HTH CENPB-TYPE DOMAIN-CONTAINING PROTEIN"/>
    <property type="match status" value="1"/>
</dbReference>
<feature type="compositionally biased region" description="Low complexity" evidence="3">
    <location>
        <begin position="98"/>
        <end position="109"/>
    </location>
</feature>
<feature type="region of interest" description="Disordered" evidence="3">
    <location>
        <begin position="66"/>
        <end position="139"/>
    </location>
</feature>
<dbReference type="SUPFAM" id="SSF46689">
    <property type="entry name" value="Homeodomain-like"/>
    <property type="match status" value="2"/>
</dbReference>
<feature type="compositionally biased region" description="Polar residues" evidence="3">
    <location>
        <begin position="393"/>
        <end position="402"/>
    </location>
</feature>
<dbReference type="Pfam" id="PF04218">
    <property type="entry name" value="CENP-B_N"/>
    <property type="match status" value="1"/>
</dbReference>
<dbReference type="Proteomes" id="UP000006039">
    <property type="component" value="Unassembled WGS sequence"/>
</dbReference>
<dbReference type="InterPro" id="IPR006600">
    <property type="entry name" value="HTH_CenpB_DNA-bd_dom"/>
</dbReference>
<dbReference type="InterPro" id="IPR009057">
    <property type="entry name" value="Homeodomain-like_sf"/>
</dbReference>
<feature type="compositionally biased region" description="Polar residues" evidence="3">
    <location>
        <begin position="429"/>
        <end position="438"/>
    </location>
</feature>
<feature type="compositionally biased region" description="Polar residues" evidence="3">
    <location>
        <begin position="1"/>
        <end position="11"/>
    </location>
</feature>
<evidence type="ECO:0000313" key="5">
    <source>
        <dbReference type="EMBL" id="EJT74307.1"/>
    </source>
</evidence>
<keyword evidence="7" id="KW-1185">Reference proteome</keyword>
<organism evidence="5">
    <name type="scientific">Gaeumannomyces tritici (strain R3-111a-1)</name>
    <name type="common">Wheat and barley take-all root rot fungus</name>
    <name type="synonym">Gaeumannomyces graminis var. tritici</name>
    <dbReference type="NCBI Taxonomy" id="644352"/>
    <lineage>
        <taxon>Eukaryota</taxon>
        <taxon>Fungi</taxon>
        <taxon>Dikarya</taxon>
        <taxon>Ascomycota</taxon>
        <taxon>Pezizomycotina</taxon>
        <taxon>Sordariomycetes</taxon>
        <taxon>Sordariomycetidae</taxon>
        <taxon>Magnaporthales</taxon>
        <taxon>Magnaporthaceae</taxon>
        <taxon>Gaeumannomyces</taxon>
    </lineage>
</organism>
<dbReference type="InterPro" id="IPR007889">
    <property type="entry name" value="HTH_Psq"/>
</dbReference>
<evidence type="ECO:0000313" key="6">
    <source>
        <dbReference type="EnsemblFungi" id="EJT74307"/>
    </source>
</evidence>
<reference evidence="5" key="3">
    <citation type="submission" date="2010-09" db="EMBL/GenBank/DDBJ databases">
        <title>Annotation of Gaeumannomyces graminis var. tritici R3-111a-1.</title>
        <authorList>
            <consortium name="The Broad Institute Genome Sequencing Platform"/>
            <person name="Ma L.-J."/>
            <person name="Dead R."/>
            <person name="Young S.K."/>
            <person name="Zeng Q."/>
            <person name="Gargeya S."/>
            <person name="Fitzgerald M."/>
            <person name="Haas B."/>
            <person name="Abouelleil A."/>
            <person name="Alvarado L."/>
            <person name="Arachchi H.M."/>
            <person name="Berlin A."/>
            <person name="Brown A."/>
            <person name="Chapman S.B."/>
            <person name="Chen Z."/>
            <person name="Dunbar C."/>
            <person name="Freedman E."/>
            <person name="Gearin G."/>
            <person name="Gellesch M."/>
            <person name="Goldberg J."/>
            <person name="Griggs A."/>
            <person name="Gujja S."/>
            <person name="Heiman D."/>
            <person name="Howarth C."/>
            <person name="Larson L."/>
            <person name="Lui A."/>
            <person name="MacDonald P.J.P."/>
            <person name="Mehta T."/>
            <person name="Montmayeur A."/>
            <person name="Murphy C."/>
            <person name="Neiman D."/>
            <person name="Pearson M."/>
            <person name="Priest M."/>
            <person name="Roberts A."/>
            <person name="Saif S."/>
            <person name="Shea T."/>
            <person name="Shenoy N."/>
            <person name="Sisk P."/>
            <person name="Stolte C."/>
            <person name="Sykes S."/>
            <person name="Yandava C."/>
            <person name="Wortman J."/>
            <person name="Nusbaum C."/>
            <person name="Birren B."/>
        </authorList>
    </citation>
    <scope>NUCLEOTIDE SEQUENCE</scope>
    <source>
        <strain evidence="5">R3-111a-1</strain>
    </source>
</reference>
<dbReference type="EnsemblFungi" id="EJT74307">
    <property type="protein sequence ID" value="EJT74307"/>
    <property type="gene ID" value="GGTG_08149"/>
</dbReference>
<feature type="compositionally biased region" description="Polar residues" evidence="3">
    <location>
        <begin position="113"/>
        <end position="134"/>
    </location>
</feature>
<dbReference type="STRING" id="644352.J3P3R2"/>
<evidence type="ECO:0000256" key="2">
    <source>
        <dbReference type="ARBA" id="ARBA00023242"/>
    </source>
</evidence>
<dbReference type="EMBL" id="GL385398">
    <property type="protein sequence ID" value="EJT74307.1"/>
    <property type="molecule type" value="Genomic_DNA"/>
</dbReference>
<dbReference type="Gene3D" id="1.10.10.60">
    <property type="entry name" value="Homeodomain-like"/>
    <property type="match status" value="2"/>
</dbReference>
<dbReference type="VEuPathDB" id="FungiDB:GGTG_08149"/>
<evidence type="ECO:0000313" key="7">
    <source>
        <dbReference type="Proteomes" id="UP000006039"/>
    </source>
</evidence>
<feature type="compositionally biased region" description="Pro residues" evidence="3">
    <location>
        <begin position="76"/>
        <end position="87"/>
    </location>
</feature>
<dbReference type="PROSITE" id="PS51253">
    <property type="entry name" value="HTH_CENPB"/>
    <property type="match status" value="1"/>
</dbReference>
<gene>
    <name evidence="6" type="primary">20348607</name>
    <name evidence="5" type="ORF">GGTG_08149</name>
</gene>
<feature type="region of interest" description="Disordered" evidence="3">
    <location>
        <begin position="321"/>
        <end position="402"/>
    </location>
</feature>
<dbReference type="GO" id="GO:0003677">
    <property type="term" value="F:DNA binding"/>
    <property type="evidence" value="ECO:0007669"/>
    <property type="project" value="UniProtKB-KW"/>
</dbReference>
<dbReference type="PANTHER" id="PTHR19303">
    <property type="entry name" value="TRANSPOSON"/>
    <property type="match status" value="1"/>
</dbReference>
<feature type="region of interest" description="Disordered" evidence="3">
    <location>
        <begin position="417"/>
        <end position="439"/>
    </location>
</feature>
<dbReference type="GO" id="GO:0005634">
    <property type="term" value="C:nucleus"/>
    <property type="evidence" value="ECO:0007669"/>
    <property type="project" value="TreeGrafter"/>
</dbReference>
<evidence type="ECO:0000256" key="1">
    <source>
        <dbReference type="ARBA" id="ARBA00023125"/>
    </source>
</evidence>
<reference evidence="6" key="5">
    <citation type="submission" date="2018-04" db="UniProtKB">
        <authorList>
            <consortium name="EnsemblFungi"/>
        </authorList>
    </citation>
    <scope>IDENTIFICATION</scope>
    <source>
        <strain evidence="6">R3-111a-1</strain>
    </source>
</reference>
<evidence type="ECO:0000256" key="3">
    <source>
        <dbReference type="SAM" id="MobiDB-lite"/>
    </source>
</evidence>
<evidence type="ECO:0000259" key="4">
    <source>
        <dbReference type="PROSITE" id="PS51253"/>
    </source>
</evidence>
<proteinExistence type="predicted"/>
<reference evidence="7" key="1">
    <citation type="submission" date="2010-07" db="EMBL/GenBank/DDBJ databases">
        <title>The genome sequence of Gaeumannomyces graminis var. tritici strain R3-111a-1.</title>
        <authorList>
            <consortium name="The Broad Institute Genome Sequencing Platform"/>
            <person name="Ma L.-J."/>
            <person name="Dead R."/>
            <person name="Young S."/>
            <person name="Zeng Q."/>
            <person name="Koehrsen M."/>
            <person name="Alvarado L."/>
            <person name="Berlin A."/>
            <person name="Chapman S.B."/>
            <person name="Chen Z."/>
            <person name="Freedman E."/>
            <person name="Gellesch M."/>
            <person name="Goldberg J."/>
            <person name="Griggs A."/>
            <person name="Gujja S."/>
            <person name="Heilman E.R."/>
            <person name="Heiman D."/>
            <person name="Hepburn T."/>
            <person name="Howarth C."/>
            <person name="Jen D."/>
            <person name="Larson L."/>
            <person name="Mehta T."/>
            <person name="Neiman D."/>
            <person name="Pearson M."/>
            <person name="Roberts A."/>
            <person name="Saif S."/>
            <person name="Shea T."/>
            <person name="Shenoy N."/>
            <person name="Sisk P."/>
            <person name="Stolte C."/>
            <person name="Sykes S."/>
            <person name="Walk T."/>
            <person name="White J."/>
            <person name="Yandava C."/>
            <person name="Haas B."/>
            <person name="Nusbaum C."/>
            <person name="Birren B."/>
        </authorList>
    </citation>
    <scope>NUCLEOTIDE SEQUENCE [LARGE SCALE GENOMIC DNA]</scope>
    <source>
        <strain evidence="7">R3-111a-1</strain>
    </source>
</reference>
<feature type="region of interest" description="Disordered" evidence="3">
    <location>
        <begin position="1"/>
        <end position="41"/>
    </location>
</feature>
<keyword evidence="1" id="KW-0238">DNA-binding</keyword>